<dbReference type="Gene3D" id="2.180.10.10">
    <property type="entry name" value="RHS repeat-associated core"/>
    <property type="match status" value="1"/>
</dbReference>
<keyword evidence="2" id="KW-1185">Reference proteome</keyword>
<accession>A0ABX0NKT7</accession>
<dbReference type="NCBIfam" id="TIGR01643">
    <property type="entry name" value="YD_repeat_2x"/>
    <property type="match status" value="1"/>
</dbReference>
<evidence type="ECO:0000313" key="1">
    <source>
        <dbReference type="EMBL" id="NHZ84236.1"/>
    </source>
</evidence>
<dbReference type="InterPro" id="IPR031325">
    <property type="entry name" value="RHS_repeat"/>
</dbReference>
<protein>
    <recommendedName>
        <fullName evidence="3">RHS repeat protein</fullName>
    </recommendedName>
</protein>
<name>A0ABX0NKT7_9BURK</name>
<reference evidence="1 2" key="1">
    <citation type="submission" date="2019-10" db="EMBL/GenBank/DDBJ databases">
        <title>Taxonomy of Antarctic Massilia spp.: description of Massilia rubra sp. nov., Massilia aquatica sp. nov., Massilia mucilaginosa sp. nov., Massilia frigida sp. nov. isolated from streams, lakes and regoliths.</title>
        <authorList>
            <person name="Holochova P."/>
            <person name="Sedlacek I."/>
            <person name="Kralova S."/>
            <person name="Maslanova I."/>
            <person name="Busse H.-J."/>
            <person name="Stankova E."/>
            <person name="Vrbovska V."/>
            <person name="Kovarovic V."/>
            <person name="Bartak M."/>
            <person name="Svec P."/>
            <person name="Pantucek R."/>
        </authorList>
    </citation>
    <scope>NUCLEOTIDE SEQUENCE [LARGE SCALE GENOMIC DNA]</scope>
    <source>
        <strain evidence="1 2">CCM 8695</strain>
    </source>
</reference>
<gene>
    <name evidence="1" type="ORF">F2P44_34125</name>
</gene>
<evidence type="ECO:0008006" key="3">
    <source>
        <dbReference type="Google" id="ProtNLM"/>
    </source>
</evidence>
<dbReference type="Proteomes" id="UP000621455">
    <property type="component" value="Unassembled WGS sequence"/>
</dbReference>
<evidence type="ECO:0000313" key="2">
    <source>
        <dbReference type="Proteomes" id="UP000621455"/>
    </source>
</evidence>
<dbReference type="InterPro" id="IPR006530">
    <property type="entry name" value="YD"/>
</dbReference>
<dbReference type="Pfam" id="PF05593">
    <property type="entry name" value="RHS_repeat"/>
    <property type="match status" value="1"/>
</dbReference>
<sequence>MYDVKGRIAEMIDPAGKSTLYEYDGASGGCIPGNEASVACKANNLTKVTYPDGKSQTYWYNEASRIVTIQPLRSWPDRIASKCTAQHFQHAVPLFA</sequence>
<dbReference type="EMBL" id="WHJG01000205">
    <property type="protein sequence ID" value="NHZ84236.1"/>
    <property type="molecule type" value="Genomic_DNA"/>
</dbReference>
<comment type="caution">
    <text evidence="1">The sequence shown here is derived from an EMBL/GenBank/DDBJ whole genome shotgun (WGS) entry which is preliminary data.</text>
</comment>
<organism evidence="1 2">
    <name type="scientific">Massilia frigida</name>
    <dbReference type="NCBI Taxonomy" id="2609281"/>
    <lineage>
        <taxon>Bacteria</taxon>
        <taxon>Pseudomonadati</taxon>
        <taxon>Pseudomonadota</taxon>
        <taxon>Betaproteobacteria</taxon>
        <taxon>Burkholderiales</taxon>
        <taxon>Oxalobacteraceae</taxon>
        <taxon>Telluria group</taxon>
        <taxon>Massilia</taxon>
    </lineage>
</organism>
<proteinExistence type="predicted"/>